<feature type="non-terminal residue" evidence="2">
    <location>
        <position position="1"/>
    </location>
</feature>
<protein>
    <submittedName>
        <fullName evidence="2">Uncharacterized protein</fullName>
    </submittedName>
</protein>
<evidence type="ECO:0000256" key="1">
    <source>
        <dbReference type="SAM" id="MobiDB-lite"/>
    </source>
</evidence>
<dbReference type="EMBL" id="JQ263796">
    <property type="protein sequence ID" value="AEW08914.1"/>
    <property type="molecule type" value="Genomic_DNA"/>
</dbReference>
<gene>
    <name evidence="2" type="ORF">CL2252Contig1_03</name>
</gene>
<sequence>EWSSEEKQKGLHINSMKFAENSGSERGGRLYLVASVPTPPDATTPANGNTPLHS</sequence>
<name>H9MCR7_PINRA</name>
<accession>H9MCR7</accession>
<proteinExistence type="predicted"/>
<feature type="region of interest" description="Disordered" evidence="1">
    <location>
        <begin position="35"/>
        <end position="54"/>
    </location>
</feature>
<reference evidence="2" key="1">
    <citation type="submission" date="2011-12" db="EMBL/GenBank/DDBJ databases">
        <title>Nucleotide Diversity and Divergence in the Loblolly Pine Gene Space.</title>
        <authorList>
            <person name="Neale D.B."/>
            <person name="Wegrzyn J.L."/>
            <person name="Lee J.M."/>
            <person name="Eckert A.J."/>
            <person name="Liechty J.D."/>
            <person name="Stevens K.A."/>
            <person name="Langley C.H."/>
        </authorList>
    </citation>
    <scope>NUCLEOTIDE SEQUENCE</scope>
    <source>
        <strain evidence="2">6759</strain>
        <tissue evidence="2">Megagametophyte</tissue>
    </source>
</reference>
<dbReference type="AlphaFoldDB" id="H9MCR7"/>
<evidence type="ECO:0000313" key="2">
    <source>
        <dbReference type="EMBL" id="AEW08914.1"/>
    </source>
</evidence>
<organism evidence="2">
    <name type="scientific">Pinus radiata</name>
    <name type="common">Monterey pine</name>
    <name type="synonym">Pinus insignis</name>
    <dbReference type="NCBI Taxonomy" id="3347"/>
    <lineage>
        <taxon>Eukaryota</taxon>
        <taxon>Viridiplantae</taxon>
        <taxon>Streptophyta</taxon>
        <taxon>Embryophyta</taxon>
        <taxon>Tracheophyta</taxon>
        <taxon>Spermatophyta</taxon>
        <taxon>Pinopsida</taxon>
        <taxon>Pinidae</taxon>
        <taxon>Conifers I</taxon>
        <taxon>Pinales</taxon>
        <taxon>Pinaceae</taxon>
        <taxon>Pinus</taxon>
        <taxon>Pinus subgen. Pinus</taxon>
    </lineage>
</organism>
<feature type="compositionally biased region" description="Polar residues" evidence="1">
    <location>
        <begin position="44"/>
        <end position="54"/>
    </location>
</feature>
<feature type="region of interest" description="Disordered" evidence="1">
    <location>
        <begin position="1"/>
        <end position="26"/>
    </location>
</feature>